<evidence type="ECO:0000313" key="5">
    <source>
        <dbReference type="EMBL" id="KUO16055.1"/>
    </source>
</evidence>
<keyword evidence="2" id="KW-0479">Metal-binding</keyword>
<dbReference type="AlphaFoldDB" id="A0A124IDS4"/>
<evidence type="ECO:0000256" key="3">
    <source>
        <dbReference type="ARBA" id="ARBA00022801"/>
    </source>
</evidence>
<dbReference type="GO" id="GO:0046872">
    <property type="term" value="F:metal ion binding"/>
    <property type="evidence" value="ECO:0007669"/>
    <property type="project" value="UniProtKB-KW"/>
</dbReference>
<organism evidence="5 6">
    <name type="scientific">Streptomyces dysideae</name>
    <dbReference type="NCBI Taxonomy" id="909626"/>
    <lineage>
        <taxon>Bacteria</taxon>
        <taxon>Bacillati</taxon>
        <taxon>Actinomycetota</taxon>
        <taxon>Actinomycetes</taxon>
        <taxon>Kitasatosporales</taxon>
        <taxon>Streptomycetaceae</taxon>
        <taxon>Streptomyces</taxon>
    </lineage>
</organism>
<gene>
    <name evidence="5" type="ORF">AQJ91_38200</name>
</gene>
<evidence type="ECO:0000256" key="4">
    <source>
        <dbReference type="SAM" id="MobiDB-lite"/>
    </source>
</evidence>
<evidence type="ECO:0008006" key="7">
    <source>
        <dbReference type="Google" id="ProtNLM"/>
    </source>
</evidence>
<dbReference type="Proteomes" id="UP000053260">
    <property type="component" value="Unassembled WGS sequence"/>
</dbReference>
<keyword evidence="6" id="KW-1185">Reference proteome</keyword>
<dbReference type="InterPro" id="IPR001261">
    <property type="entry name" value="ArgE/DapE_CS"/>
</dbReference>
<dbReference type="Pfam" id="PF01546">
    <property type="entry name" value="Peptidase_M20"/>
    <property type="match status" value="1"/>
</dbReference>
<proteinExistence type="predicted"/>
<name>A0A124IDS4_9ACTN</name>
<dbReference type="SUPFAM" id="SSF53187">
    <property type="entry name" value="Zn-dependent exopeptidases"/>
    <property type="match status" value="1"/>
</dbReference>
<dbReference type="GO" id="GO:0006508">
    <property type="term" value="P:proteolysis"/>
    <property type="evidence" value="ECO:0007669"/>
    <property type="project" value="UniProtKB-KW"/>
</dbReference>
<dbReference type="PROSITE" id="PS00759">
    <property type="entry name" value="ARGE_DAPE_CPG2_2"/>
    <property type="match status" value="1"/>
</dbReference>
<dbReference type="InterPro" id="IPR051458">
    <property type="entry name" value="Cyt/Met_Dipeptidase"/>
</dbReference>
<protein>
    <recommendedName>
        <fullName evidence="7">Peptidase M28 domain-containing protein</fullName>
    </recommendedName>
</protein>
<dbReference type="GO" id="GO:0008233">
    <property type="term" value="F:peptidase activity"/>
    <property type="evidence" value="ECO:0007669"/>
    <property type="project" value="UniProtKB-KW"/>
</dbReference>
<dbReference type="PANTHER" id="PTHR43270">
    <property type="entry name" value="BETA-ALA-HIS DIPEPTIDASE"/>
    <property type="match status" value="1"/>
</dbReference>
<accession>A0A124IDS4</accession>
<evidence type="ECO:0000256" key="1">
    <source>
        <dbReference type="ARBA" id="ARBA00022670"/>
    </source>
</evidence>
<feature type="region of interest" description="Disordered" evidence="4">
    <location>
        <begin position="135"/>
        <end position="156"/>
    </location>
</feature>
<evidence type="ECO:0000256" key="2">
    <source>
        <dbReference type="ARBA" id="ARBA00022723"/>
    </source>
</evidence>
<dbReference type="STRING" id="909626.AQJ91_38200"/>
<dbReference type="InterPro" id="IPR002933">
    <property type="entry name" value="Peptidase_M20"/>
</dbReference>
<sequence length="156" mass="16488">MAVPRKPSYAAEATPYPGIPGRGAGARAGGARLPGHAVRQPGRWIEGRDPWTLTADGDRWYGRGAADDKGQHLVNLAALRLLLAEQGSLGFNLTFLFESGEETGSPGLAEFTATHRELPRADVLVASDGPRLDTATPTLFHALGRPPADNPLSARS</sequence>
<keyword evidence="1" id="KW-0645">Protease</keyword>
<keyword evidence="3" id="KW-0378">Hydrolase</keyword>
<dbReference type="PANTHER" id="PTHR43270:SF12">
    <property type="entry name" value="SUCCINYL-DIAMINOPIMELATE DESUCCINYLASE"/>
    <property type="match status" value="1"/>
</dbReference>
<evidence type="ECO:0000313" key="6">
    <source>
        <dbReference type="Proteomes" id="UP000053260"/>
    </source>
</evidence>
<dbReference type="EMBL" id="LMXB01000096">
    <property type="protein sequence ID" value="KUO16055.1"/>
    <property type="molecule type" value="Genomic_DNA"/>
</dbReference>
<comment type="caution">
    <text evidence="5">The sequence shown here is derived from an EMBL/GenBank/DDBJ whole genome shotgun (WGS) entry which is preliminary data.</text>
</comment>
<dbReference type="Gene3D" id="3.40.630.10">
    <property type="entry name" value="Zn peptidases"/>
    <property type="match status" value="1"/>
</dbReference>
<reference evidence="5 6" key="1">
    <citation type="submission" date="2015-10" db="EMBL/GenBank/DDBJ databases">
        <title>Draft genome sequence of Streptomyces sp. RV15, isolated from a marine sponge.</title>
        <authorList>
            <person name="Ruckert C."/>
            <person name="Abdelmohsen U.R."/>
            <person name="Winkler A."/>
            <person name="Hentschel U."/>
            <person name="Kalinowski J."/>
            <person name="Kampfer P."/>
            <person name="Glaeser S."/>
        </authorList>
    </citation>
    <scope>NUCLEOTIDE SEQUENCE [LARGE SCALE GENOMIC DNA]</scope>
    <source>
        <strain evidence="5 6">RV15</strain>
    </source>
</reference>